<dbReference type="AlphaFoldDB" id="A0AAE7NS38"/>
<dbReference type="Proteomes" id="UP000594015">
    <property type="component" value="Chromosome"/>
</dbReference>
<evidence type="ECO:0000313" key="2">
    <source>
        <dbReference type="EMBL" id="QOZ68490.1"/>
    </source>
</evidence>
<keyword evidence="2" id="KW-0378">Hydrolase</keyword>
<dbReference type="InterPro" id="IPR023631">
    <property type="entry name" value="Amidase_dom"/>
</dbReference>
<dbReference type="EC" id="3.5.1.4" evidence="2"/>
<gene>
    <name evidence="2" type="ORF">WN72_20850</name>
</gene>
<organism evidence="2 3">
    <name type="scientific">Bradyrhizobium arachidis</name>
    <dbReference type="NCBI Taxonomy" id="858423"/>
    <lineage>
        <taxon>Bacteria</taxon>
        <taxon>Pseudomonadati</taxon>
        <taxon>Pseudomonadota</taxon>
        <taxon>Alphaproteobacteria</taxon>
        <taxon>Hyphomicrobiales</taxon>
        <taxon>Nitrobacteraceae</taxon>
        <taxon>Bradyrhizobium</taxon>
    </lineage>
</organism>
<dbReference type="GO" id="GO:0004040">
    <property type="term" value="F:amidase activity"/>
    <property type="evidence" value="ECO:0007669"/>
    <property type="project" value="UniProtKB-EC"/>
</dbReference>
<dbReference type="KEGG" id="barh:WN72_20850"/>
<dbReference type="EMBL" id="CP030050">
    <property type="protein sequence ID" value="QOZ68490.1"/>
    <property type="molecule type" value="Genomic_DNA"/>
</dbReference>
<dbReference type="InterPro" id="IPR036928">
    <property type="entry name" value="AS_sf"/>
</dbReference>
<dbReference type="PANTHER" id="PTHR43372:SF4">
    <property type="entry name" value="FATTY-ACID AMIDE HYDROLASE 2"/>
    <property type="match status" value="1"/>
</dbReference>
<dbReference type="InterPro" id="IPR052739">
    <property type="entry name" value="FAAH2"/>
</dbReference>
<sequence length="499" mass="53177">MQWERVMTSDAADLNYGSIGTLLGALHARTISASELLDHTIARIETLDGPINAIIVRDFDRARDAARAADAALGRGERLPLLGIPVTLKEPFNVAGLPTTWGFPHFRDFQPAEDALLVSRLKAAGAVIIGKTNIPIGLRDFQSYNEIYRATNNPWDLGRSPGGSSGGCGAALAAGLGPLSIGSDIGGSIRVPSHFCGVFGHKPSLGLVPLRGYSLPPAPPVPGQGDLAVVGPMARTASDLALSLDVIAGPDETRDGVGYRLALPAPRHTQLMDFRILVIDTHPLMPTGNAVRSAIGRLAERLERSGARVARASASLPDLADSARLYMKLLNGARSPRLTPAALAEAQEAAAALATDDRSLEAERARGWGMTHRDWLAADAARLQLQQKWHQLFREFDAVIYPAAAVPAFPHDHSEPFDARKLDIDGKLYNYSDACFIWADPASTCGLPATAVPIERTPSGLPIGVQIIGPYLEDRTTIALAGLIEREFGGFVPPPALPR</sequence>
<evidence type="ECO:0000259" key="1">
    <source>
        <dbReference type="Pfam" id="PF01425"/>
    </source>
</evidence>
<proteinExistence type="predicted"/>
<accession>A0AAE7NS38</accession>
<dbReference type="InterPro" id="IPR020556">
    <property type="entry name" value="Amidase_CS"/>
</dbReference>
<dbReference type="Pfam" id="PF01425">
    <property type="entry name" value="Amidase"/>
    <property type="match status" value="1"/>
</dbReference>
<dbReference type="PIRSF" id="PIRSF001221">
    <property type="entry name" value="Amidase_fungi"/>
    <property type="match status" value="1"/>
</dbReference>
<reference evidence="2 3" key="1">
    <citation type="submission" date="2018-06" db="EMBL/GenBank/DDBJ databases">
        <title>Comparative genomics of Bradyrhizobium nodulating Arachidis hypogaea.</title>
        <authorList>
            <person name="Li Y."/>
        </authorList>
    </citation>
    <scope>NUCLEOTIDE SEQUENCE [LARGE SCALE GENOMIC DNA]</scope>
    <source>
        <strain evidence="2 3">CCBAU 051107</strain>
    </source>
</reference>
<feature type="domain" description="Amidase" evidence="1">
    <location>
        <begin position="35"/>
        <end position="477"/>
    </location>
</feature>
<dbReference type="SUPFAM" id="SSF75304">
    <property type="entry name" value="Amidase signature (AS) enzymes"/>
    <property type="match status" value="1"/>
</dbReference>
<protein>
    <submittedName>
        <fullName evidence="2">Amidase</fullName>
        <ecNumber evidence="2">3.5.1.4</ecNumber>
    </submittedName>
</protein>
<name>A0AAE7NS38_9BRAD</name>
<dbReference type="NCBIfam" id="NF004816">
    <property type="entry name" value="PRK06170.1"/>
    <property type="match status" value="1"/>
</dbReference>
<dbReference type="Gene3D" id="3.90.1300.10">
    <property type="entry name" value="Amidase signature (AS) domain"/>
    <property type="match status" value="1"/>
</dbReference>
<dbReference type="PROSITE" id="PS00571">
    <property type="entry name" value="AMIDASES"/>
    <property type="match status" value="1"/>
</dbReference>
<dbReference type="GO" id="GO:0012505">
    <property type="term" value="C:endomembrane system"/>
    <property type="evidence" value="ECO:0007669"/>
    <property type="project" value="TreeGrafter"/>
</dbReference>
<evidence type="ECO:0000313" key="3">
    <source>
        <dbReference type="Proteomes" id="UP000594015"/>
    </source>
</evidence>
<dbReference type="PANTHER" id="PTHR43372">
    <property type="entry name" value="FATTY-ACID AMIDE HYDROLASE"/>
    <property type="match status" value="1"/>
</dbReference>